<dbReference type="Pfam" id="PF10323">
    <property type="entry name" value="7TM_GPCR_Srv"/>
    <property type="match status" value="1"/>
</dbReference>
<name>A0A2G5U225_9PELO</name>
<evidence type="ECO:0000313" key="2">
    <source>
        <dbReference type="EMBL" id="PIC33595.1"/>
    </source>
</evidence>
<dbReference type="Proteomes" id="UP000230233">
    <property type="component" value="Chromosome IV"/>
</dbReference>
<dbReference type="PANTHER" id="PTHR24224:SF16">
    <property type="entry name" value="G-PROTEIN COUPLED RECEPTORS FAMILY 1 PROFILE DOMAIN-CONTAINING PROTEIN"/>
    <property type="match status" value="1"/>
</dbReference>
<protein>
    <recommendedName>
        <fullName evidence="4">Serpentine receptor class gamma</fullName>
    </recommendedName>
</protein>
<dbReference type="InterPro" id="IPR052665">
    <property type="entry name" value="Neuropeptide-GPCR"/>
</dbReference>
<keyword evidence="1" id="KW-0472">Membrane</keyword>
<feature type="transmembrane region" description="Helical" evidence="1">
    <location>
        <begin position="52"/>
        <end position="72"/>
    </location>
</feature>
<gene>
    <name evidence="2" type="primary">Cnig_chr_IV.g13519</name>
    <name evidence="2" type="ORF">B9Z55_013519</name>
</gene>
<proteinExistence type="predicted"/>
<organism evidence="2 3">
    <name type="scientific">Caenorhabditis nigoni</name>
    <dbReference type="NCBI Taxonomy" id="1611254"/>
    <lineage>
        <taxon>Eukaryota</taxon>
        <taxon>Metazoa</taxon>
        <taxon>Ecdysozoa</taxon>
        <taxon>Nematoda</taxon>
        <taxon>Chromadorea</taxon>
        <taxon>Rhabditida</taxon>
        <taxon>Rhabditina</taxon>
        <taxon>Rhabditomorpha</taxon>
        <taxon>Rhabditoidea</taxon>
        <taxon>Rhabditidae</taxon>
        <taxon>Peloderinae</taxon>
        <taxon>Caenorhabditis</taxon>
    </lineage>
</organism>
<dbReference type="InterPro" id="IPR019426">
    <property type="entry name" value="7TM_GPCR_serpentine_rcpt_Srv"/>
</dbReference>
<dbReference type="AlphaFoldDB" id="A0A2G5U225"/>
<evidence type="ECO:0008006" key="4">
    <source>
        <dbReference type="Google" id="ProtNLM"/>
    </source>
</evidence>
<reference evidence="3" key="1">
    <citation type="submission" date="2017-10" db="EMBL/GenBank/DDBJ databases">
        <title>Rapid genome shrinkage in a self-fertile nematode reveals novel sperm competition proteins.</title>
        <authorList>
            <person name="Yin D."/>
            <person name="Schwarz E.M."/>
            <person name="Thomas C.G."/>
            <person name="Felde R.L."/>
            <person name="Korf I.F."/>
            <person name="Cutter A.D."/>
            <person name="Schartner C.M."/>
            <person name="Ralston E.J."/>
            <person name="Meyer B.J."/>
            <person name="Haag E.S."/>
        </authorList>
    </citation>
    <scope>NUCLEOTIDE SEQUENCE [LARGE SCALE GENOMIC DNA]</scope>
    <source>
        <strain evidence="3">JU1422</strain>
    </source>
</reference>
<accession>A0A2G5U225</accession>
<feature type="transmembrane region" description="Helical" evidence="1">
    <location>
        <begin position="20"/>
        <end position="40"/>
    </location>
</feature>
<dbReference type="PANTHER" id="PTHR24224">
    <property type="entry name" value="CARDIOACCELERATORY PEPTIDE RECEPTOR-RELATED"/>
    <property type="match status" value="1"/>
</dbReference>
<evidence type="ECO:0000313" key="3">
    <source>
        <dbReference type="Proteomes" id="UP000230233"/>
    </source>
</evidence>
<comment type="caution">
    <text evidence="2">The sequence shown here is derived from an EMBL/GenBank/DDBJ whole genome shotgun (WGS) entry which is preliminary data.</text>
</comment>
<keyword evidence="1" id="KW-0812">Transmembrane</keyword>
<dbReference type="EMBL" id="PDUG01000004">
    <property type="protein sequence ID" value="PIC33595.1"/>
    <property type="molecule type" value="Genomic_DNA"/>
</dbReference>
<keyword evidence="3" id="KW-1185">Reference proteome</keyword>
<dbReference type="GO" id="GO:0016020">
    <property type="term" value="C:membrane"/>
    <property type="evidence" value="ECO:0007669"/>
    <property type="project" value="TreeGrafter"/>
</dbReference>
<keyword evidence="1" id="KW-1133">Transmembrane helix</keyword>
<evidence type="ECO:0000256" key="1">
    <source>
        <dbReference type="SAM" id="Phobius"/>
    </source>
</evidence>
<sequence length="107" mass="12285">MNNPSSTDLIPPRWPVRVFYIMSLVSLPLYFMVCGCLLGLRSVSKAYNTTFYTILLQHCIIDIIAMCFSLLINIQKYFVTIRQFLLDYQEYFVAAGELLFQGVLKGA</sequence>
<dbReference type="OrthoDB" id="5868253at2759"/>